<reference evidence="17" key="1">
    <citation type="submission" date="2017-11" db="EMBL/GenBank/DDBJ databases">
        <authorList>
            <person name="Seth-Smith MB H."/>
        </authorList>
    </citation>
    <scope>NUCLEOTIDE SEQUENCE [LARGE SCALE GENOMIC DNA]</scope>
</reference>
<evidence type="ECO:0000256" key="2">
    <source>
        <dbReference type="ARBA" id="ARBA00005120"/>
    </source>
</evidence>
<dbReference type="PIRSF" id="PIRSF001365">
    <property type="entry name" value="DHDPS"/>
    <property type="match status" value="1"/>
</dbReference>
<evidence type="ECO:0000256" key="12">
    <source>
        <dbReference type="NCBIfam" id="TIGR00674"/>
    </source>
</evidence>
<keyword evidence="7" id="KW-0220">Diaminopimelate biosynthesis</keyword>
<organism evidence="16 17">
    <name type="scientific">Chlamydia serpentis</name>
    <dbReference type="NCBI Taxonomy" id="1967782"/>
    <lineage>
        <taxon>Bacteria</taxon>
        <taxon>Pseudomonadati</taxon>
        <taxon>Chlamydiota</taxon>
        <taxon>Chlamydiia</taxon>
        <taxon>Chlamydiales</taxon>
        <taxon>Chlamydiaceae</taxon>
        <taxon>Chlamydia/Chlamydophila group</taxon>
        <taxon>Chlamydia</taxon>
    </lineage>
</organism>
<feature type="binding site" evidence="15">
    <location>
        <position position="198"/>
    </location>
    <ligand>
        <name>pyruvate</name>
        <dbReference type="ChEBI" id="CHEBI:15361"/>
    </ligand>
</feature>
<dbReference type="NCBIfam" id="TIGR00674">
    <property type="entry name" value="dapA"/>
    <property type="match status" value="1"/>
</dbReference>
<evidence type="ECO:0000256" key="6">
    <source>
        <dbReference type="ARBA" id="ARBA00022605"/>
    </source>
</evidence>
<dbReference type="PRINTS" id="PR00146">
    <property type="entry name" value="DHPICSNTHASE"/>
</dbReference>
<dbReference type="EC" id="4.3.3.7" evidence="4 12"/>
<evidence type="ECO:0000256" key="15">
    <source>
        <dbReference type="PIRSR" id="PIRSR001365-2"/>
    </source>
</evidence>
<keyword evidence="10" id="KW-0704">Schiff base</keyword>
<evidence type="ECO:0000256" key="5">
    <source>
        <dbReference type="ARBA" id="ARBA00022490"/>
    </source>
</evidence>
<evidence type="ECO:0000256" key="4">
    <source>
        <dbReference type="ARBA" id="ARBA00012086"/>
    </source>
</evidence>
<dbReference type="RefSeq" id="WP_108897083.1">
    <property type="nucleotide sequence ID" value="NZ_LT993738.1"/>
</dbReference>
<dbReference type="Pfam" id="PF00701">
    <property type="entry name" value="DHDPS"/>
    <property type="match status" value="1"/>
</dbReference>
<dbReference type="InterPro" id="IPR020625">
    <property type="entry name" value="Schiff_base-form_aldolases_AS"/>
</dbReference>
<evidence type="ECO:0000256" key="9">
    <source>
        <dbReference type="ARBA" id="ARBA00023239"/>
    </source>
</evidence>
<dbReference type="InterPro" id="IPR002220">
    <property type="entry name" value="DapA-like"/>
</dbReference>
<comment type="catalytic activity">
    <reaction evidence="11">
        <text>L-aspartate 4-semialdehyde + pyruvate = (2S,4S)-4-hydroxy-2,3,4,5-tetrahydrodipicolinate + H2O + H(+)</text>
        <dbReference type="Rhea" id="RHEA:34171"/>
        <dbReference type="ChEBI" id="CHEBI:15361"/>
        <dbReference type="ChEBI" id="CHEBI:15377"/>
        <dbReference type="ChEBI" id="CHEBI:15378"/>
        <dbReference type="ChEBI" id="CHEBI:67139"/>
        <dbReference type="ChEBI" id="CHEBI:537519"/>
        <dbReference type="EC" id="4.3.3.7"/>
    </reaction>
</comment>
<dbReference type="GO" id="GO:0005829">
    <property type="term" value="C:cytosol"/>
    <property type="evidence" value="ECO:0007669"/>
    <property type="project" value="TreeGrafter"/>
</dbReference>
<proteinExistence type="inferred from homology"/>
<keyword evidence="5" id="KW-0963">Cytoplasm</keyword>
<evidence type="ECO:0000256" key="8">
    <source>
        <dbReference type="ARBA" id="ARBA00023154"/>
    </source>
</evidence>
<evidence type="ECO:0000313" key="17">
    <source>
        <dbReference type="Proteomes" id="UP000244926"/>
    </source>
</evidence>
<dbReference type="Proteomes" id="UP000244926">
    <property type="component" value="Chromosome I"/>
</dbReference>
<feature type="binding site" evidence="15">
    <location>
        <position position="42"/>
    </location>
    <ligand>
        <name>pyruvate</name>
        <dbReference type="ChEBI" id="CHEBI:15361"/>
    </ligand>
</feature>
<name>A0A2R8FCK2_9CHLA</name>
<dbReference type="PROSITE" id="PS00665">
    <property type="entry name" value="DHDPS_1"/>
    <property type="match status" value="1"/>
</dbReference>
<comment type="pathway">
    <text evidence="2">Amino-acid biosynthesis; L-lysine biosynthesis via DAP pathway; (S)-tetrahydrodipicolinate from L-aspartate: step 3/4.</text>
</comment>
<dbReference type="GO" id="GO:0009089">
    <property type="term" value="P:lysine biosynthetic process via diaminopimelate"/>
    <property type="evidence" value="ECO:0007669"/>
    <property type="project" value="UniProtKB-UniRule"/>
</dbReference>
<evidence type="ECO:0000256" key="11">
    <source>
        <dbReference type="ARBA" id="ARBA00047836"/>
    </source>
</evidence>
<dbReference type="GO" id="GO:0008840">
    <property type="term" value="F:4-hydroxy-tetrahydrodipicolinate synthase activity"/>
    <property type="evidence" value="ECO:0007669"/>
    <property type="project" value="UniProtKB-UniRule"/>
</dbReference>
<keyword evidence="8" id="KW-0457">Lysine biosynthesis</keyword>
<protein>
    <recommendedName>
        <fullName evidence="4 12">4-hydroxy-tetrahydrodipicolinate synthase</fullName>
        <ecNumber evidence="4 12">4.3.3.7</ecNumber>
    </recommendedName>
</protein>
<comment type="function">
    <text evidence="1">Catalyzes the condensation of (S)-aspartate-beta-semialdehyde [(S)-ASA] and pyruvate to 4-hydroxy-tetrahydrodipicolinate (HTPA).</text>
</comment>
<gene>
    <name evidence="16" type="primary">dapA</name>
    <name evidence="16" type="ORF">C10C_1024</name>
</gene>
<dbReference type="KEGG" id="csee:C10C_1024"/>
<keyword evidence="9 13" id="KW-0456">Lyase</keyword>
<evidence type="ECO:0000313" key="16">
    <source>
        <dbReference type="EMBL" id="SPN74155.1"/>
    </source>
</evidence>
<sequence length="291" mass="32463">MRLLTASVTPFFPNFTIDFSGLESLLRVQNAIGNGVVLLGSTGEGLSLTQKEKQAIVCFACNLQLNIPIFVGVAGILLDEVLDWIYFCNDLPISGFLMTSPIYSKPKERGQFLWFESLLNAAKHSAILYNIPARAGTPLYTDTVKALVNHPRFLGIKDSGGSIEEFQRYKKNAPNIHLYCGDDICWSDMARSGAYGLISVLSNAWPQEAKDYVQSPSEEAYASLWKATCRWLYKTTNPIGIKAVLAYKNYIAHPDLRLPLSIEDFDSYDLPRVVENMLAWPKLSTSILSSY</sequence>
<dbReference type="InterPro" id="IPR005263">
    <property type="entry name" value="DapA"/>
</dbReference>
<keyword evidence="6" id="KW-0028">Amino-acid biosynthesis</keyword>
<dbReference type="PANTHER" id="PTHR12128">
    <property type="entry name" value="DIHYDRODIPICOLINATE SYNTHASE"/>
    <property type="match status" value="1"/>
</dbReference>
<evidence type="ECO:0000256" key="10">
    <source>
        <dbReference type="ARBA" id="ARBA00023270"/>
    </source>
</evidence>
<evidence type="ECO:0000256" key="7">
    <source>
        <dbReference type="ARBA" id="ARBA00022915"/>
    </source>
</evidence>
<dbReference type="UniPathway" id="UPA00034">
    <property type="reaction ID" value="UER00017"/>
</dbReference>
<dbReference type="EMBL" id="LT993738">
    <property type="protein sequence ID" value="SPN74155.1"/>
    <property type="molecule type" value="Genomic_DNA"/>
</dbReference>
<feature type="active site" description="Proton donor/acceptor" evidence="14">
    <location>
        <position position="129"/>
    </location>
</feature>
<dbReference type="PANTHER" id="PTHR12128:SF66">
    <property type="entry name" value="4-HYDROXY-2-OXOGLUTARATE ALDOLASE, MITOCHONDRIAL"/>
    <property type="match status" value="1"/>
</dbReference>
<dbReference type="AlphaFoldDB" id="A0A2R8FCK2"/>
<accession>A0A2R8FCK2</accession>
<dbReference type="InterPro" id="IPR020624">
    <property type="entry name" value="Schiff_base-form_aldolases_CS"/>
</dbReference>
<feature type="active site" description="Schiff-base intermediate with substrate" evidence="14">
    <location>
        <position position="157"/>
    </location>
</feature>
<evidence type="ECO:0000256" key="13">
    <source>
        <dbReference type="PIRNR" id="PIRNR001365"/>
    </source>
</evidence>
<dbReference type="SMART" id="SM01130">
    <property type="entry name" value="DHDPS"/>
    <property type="match status" value="1"/>
</dbReference>
<keyword evidence="17" id="KW-1185">Reference proteome</keyword>
<comment type="similarity">
    <text evidence="3 13">Belongs to the DapA family.</text>
</comment>
<evidence type="ECO:0000256" key="3">
    <source>
        <dbReference type="ARBA" id="ARBA00007592"/>
    </source>
</evidence>
<dbReference type="PROSITE" id="PS00666">
    <property type="entry name" value="DHDPS_2"/>
    <property type="match status" value="1"/>
</dbReference>
<dbReference type="GO" id="GO:0019877">
    <property type="term" value="P:diaminopimelate biosynthetic process"/>
    <property type="evidence" value="ECO:0007669"/>
    <property type="project" value="UniProtKB-KW"/>
</dbReference>
<dbReference type="Gene3D" id="3.20.20.70">
    <property type="entry name" value="Aldolase class I"/>
    <property type="match status" value="1"/>
</dbReference>
<dbReference type="InterPro" id="IPR013785">
    <property type="entry name" value="Aldolase_TIM"/>
</dbReference>
<dbReference type="SUPFAM" id="SSF51569">
    <property type="entry name" value="Aldolase"/>
    <property type="match status" value="1"/>
</dbReference>
<evidence type="ECO:0000256" key="14">
    <source>
        <dbReference type="PIRSR" id="PIRSR001365-1"/>
    </source>
</evidence>
<dbReference type="OrthoDB" id="9782828at2"/>
<evidence type="ECO:0000256" key="1">
    <source>
        <dbReference type="ARBA" id="ARBA00003294"/>
    </source>
</evidence>